<evidence type="ECO:0000259" key="6">
    <source>
        <dbReference type="Pfam" id="PF04116"/>
    </source>
</evidence>
<feature type="domain" description="Fatty acid hydroxylase" evidence="6">
    <location>
        <begin position="173"/>
        <end position="296"/>
    </location>
</feature>
<name>A0A8S1CIQ4_9INSE</name>
<evidence type="ECO:0000256" key="5">
    <source>
        <dbReference type="SAM" id="Phobius"/>
    </source>
</evidence>
<gene>
    <name evidence="7" type="ORF">CLODIP_2_CD05710</name>
</gene>
<feature type="transmembrane region" description="Helical" evidence="5">
    <location>
        <begin position="21"/>
        <end position="43"/>
    </location>
</feature>
<dbReference type="Proteomes" id="UP000494165">
    <property type="component" value="Unassembled WGS sequence"/>
</dbReference>
<dbReference type="InterPro" id="IPR050307">
    <property type="entry name" value="Sterol_Desaturase_Related"/>
</dbReference>
<evidence type="ECO:0000313" key="8">
    <source>
        <dbReference type="Proteomes" id="UP000494165"/>
    </source>
</evidence>
<comment type="caution">
    <text evidence="7">The sequence shown here is derived from an EMBL/GenBank/DDBJ whole genome shotgun (WGS) entry which is preliminary data.</text>
</comment>
<feature type="transmembrane region" description="Helical" evidence="5">
    <location>
        <begin position="128"/>
        <end position="147"/>
    </location>
</feature>
<dbReference type="GO" id="GO:0016020">
    <property type="term" value="C:membrane"/>
    <property type="evidence" value="ECO:0007669"/>
    <property type="project" value="UniProtKB-SubCell"/>
</dbReference>
<dbReference type="InterPro" id="IPR006694">
    <property type="entry name" value="Fatty_acid_hydroxylase"/>
</dbReference>
<dbReference type="EMBL" id="CADEPI010000044">
    <property type="protein sequence ID" value="CAB3369281.1"/>
    <property type="molecule type" value="Genomic_DNA"/>
</dbReference>
<protein>
    <recommendedName>
        <fullName evidence="6">Fatty acid hydroxylase domain-containing protein</fullName>
    </recommendedName>
</protein>
<dbReference type="GO" id="GO:0016491">
    <property type="term" value="F:oxidoreductase activity"/>
    <property type="evidence" value="ECO:0007669"/>
    <property type="project" value="InterPro"/>
</dbReference>
<keyword evidence="2 5" id="KW-0812">Transmembrane</keyword>
<evidence type="ECO:0000256" key="4">
    <source>
        <dbReference type="ARBA" id="ARBA00023136"/>
    </source>
</evidence>
<sequence length="332" mass="38107">MTSEKGQRATGVQWQVALSELLVSLLSIELHLLAISNSLRWFLYSVLQIPKDLMENLWHCALEKYSTPQDQMVFLVTGTILVSLVVYWLWGSFYILLDLTGWLSSYKVQPGTNQPLNRKRLANTILQVLINQTVVSFPAAVAAFYLADYTGNLLTFDELKRVPPFSQVLIEFPLLVLCHEFAFYYSHRLLHHGLLYKMIHKRHHQWTAPIAVIAVDCHPVEHVLANVGPVLLGPAIVGSHPLTAWFWFSYVTFQTLNGHSGYHWPWFQSPEFHDYHHLKFNQNYGSIGFLDYLHGTDAKWRKSVQFKRHFVINGLKPATQIVPVKGSKISVD</sequence>
<dbReference type="Pfam" id="PF04116">
    <property type="entry name" value="FA_hydroxylase"/>
    <property type="match status" value="1"/>
</dbReference>
<evidence type="ECO:0000256" key="3">
    <source>
        <dbReference type="ARBA" id="ARBA00022989"/>
    </source>
</evidence>
<dbReference type="PANTHER" id="PTHR11863">
    <property type="entry name" value="STEROL DESATURASE"/>
    <property type="match status" value="1"/>
</dbReference>
<keyword evidence="3 5" id="KW-1133">Transmembrane helix</keyword>
<evidence type="ECO:0000256" key="2">
    <source>
        <dbReference type="ARBA" id="ARBA00022692"/>
    </source>
</evidence>
<keyword evidence="4 5" id="KW-0472">Membrane</keyword>
<proteinExistence type="predicted"/>
<dbReference type="OrthoDB" id="408954at2759"/>
<accession>A0A8S1CIQ4</accession>
<evidence type="ECO:0000313" key="7">
    <source>
        <dbReference type="EMBL" id="CAB3369281.1"/>
    </source>
</evidence>
<dbReference type="AlphaFoldDB" id="A0A8S1CIQ4"/>
<dbReference type="GO" id="GO:0005506">
    <property type="term" value="F:iron ion binding"/>
    <property type="evidence" value="ECO:0007669"/>
    <property type="project" value="InterPro"/>
</dbReference>
<comment type="subcellular location">
    <subcellularLocation>
        <location evidence="1">Membrane</location>
    </subcellularLocation>
</comment>
<feature type="transmembrane region" description="Helical" evidence="5">
    <location>
        <begin position="72"/>
        <end position="97"/>
    </location>
</feature>
<organism evidence="7 8">
    <name type="scientific">Cloeon dipterum</name>
    <dbReference type="NCBI Taxonomy" id="197152"/>
    <lineage>
        <taxon>Eukaryota</taxon>
        <taxon>Metazoa</taxon>
        <taxon>Ecdysozoa</taxon>
        <taxon>Arthropoda</taxon>
        <taxon>Hexapoda</taxon>
        <taxon>Insecta</taxon>
        <taxon>Pterygota</taxon>
        <taxon>Palaeoptera</taxon>
        <taxon>Ephemeroptera</taxon>
        <taxon>Pisciforma</taxon>
        <taxon>Baetidae</taxon>
        <taxon>Cloeon</taxon>
    </lineage>
</organism>
<evidence type="ECO:0000256" key="1">
    <source>
        <dbReference type="ARBA" id="ARBA00004370"/>
    </source>
</evidence>
<keyword evidence="8" id="KW-1185">Reference proteome</keyword>
<dbReference type="GO" id="GO:0008610">
    <property type="term" value="P:lipid biosynthetic process"/>
    <property type="evidence" value="ECO:0007669"/>
    <property type="project" value="InterPro"/>
</dbReference>
<reference evidence="7 8" key="1">
    <citation type="submission" date="2020-04" db="EMBL/GenBank/DDBJ databases">
        <authorList>
            <person name="Alioto T."/>
            <person name="Alioto T."/>
            <person name="Gomez Garrido J."/>
        </authorList>
    </citation>
    <scope>NUCLEOTIDE SEQUENCE [LARGE SCALE GENOMIC DNA]</scope>
</reference>